<gene>
    <name evidence="2" type="ORF">SAMN04488526_3025</name>
</gene>
<dbReference type="SUPFAM" id="SSF51445">
    <property type="entry name" value="(Trans)glycosidases"/>
    <property type="match status" value="1"/>
</dbReference>
<reference evidence="2 3" key="1">
    <citation type="submission" date="2016-10" db="EMBL/GenBank/DDBJ databases">
        <authorList>
            <person name="de Groot N.N."/>
        </authorList>
    </citation>
    <scope>NUCLEOTIDE SEQUENCE [LARGE SCALE GENOMIC DNA]</scope>
    <source>
        <strain evidence="2 3">DSM 14858</strain>
    </source>
</reference>
<dbReference type="GO" id="GO:0016787">
    <property type="term" value="F:hydrolase activity"/>
    <property type="evidence" value="ECO:0007669"/>
    <property type="project" value="UniProtKB-KW"/>
</dbReference>
<dbReference type="InterPro" id="IPR013785">
    <property type="entry name" value="Aldolase_TIM"/>
</dbReference>
<accession>A0A1H7RC92</accession>
<evidence type="ECO:0000259" key="1">
    <source>
        <dbReference type="Pfam" id="PF03537"/>
    </source>
</evidence>
<protein>
    <submittedName>
        <fullName evidence="2">Glycoside-hydrolase family GH114</fullName>
    </submittedName>
</protein>
<proteinExistence type="predicted"/>
<feature type="domain" description="Glycoside-hydrolase family GH114 TIM-barrel" evidence="1">
    <location>
        <begin position="30"/>
        <end position="250"/>
    </location>
</feature>
<dbReference type="Pfam" id="PF03537">
    <property type="entry name" value="Glyco_hydro_114"/>
    <property type="match status" value="1"/>
</dbReference>
<dbReference type="InterPro" id="IPR004352">
    <property type="entry name" value="GH114_TIM-barrel"/>
</dbReference>
<dbReference type="Gene3D" id="3.20.20.70">
    <property type="entry name" value="Aldolase class I"/>
    <property type="match status" value="1"/>
</dbReference>
<evidence type="ECO:0000313" key="3">
    <source>
        <dbReference type="Proteomes" id="UP000199283"/>
    </source>
</evidence>
<dbReference type="OrthoDB" id="505502at2"/>
<keyword evidence="3" id="KW-1185">Reference proteome</keyword>
<evidence type="ECO:0000313" key="2">
    <source>
        <dbReference type="EMBL" id="SEL57841.1"/>
    </source>
</evidence>
<dbReference type="AlphaFoldDB" id="A0A1H7RC92"/>
<dbReference type="PANTHER" id="PTHR35273">
    <property type="entry name" value="ALPHA-1,4 POLYGALACTOSAMINIDASE, PUTATIVE (AFU_ORTHOLOGUE AFUA_3G07890)-RELATED"/>
    <property type="match status" value="1"/>
</dbReference>
<sequence>MPGLSQIVLMLIVWPAVAVAGAGAFTAGQSWDWQLTEPFDMTRDVAVMDIDPDNHDPAEIAALTARGIATICYVSVGTLEDWRDDVDAFPPDVVGRTYGDWPDERFLDIRRLDILVPIMQARIARCAALGFDGVEPDNMDVYDNASGFPLTEDDAVAYIRALADTAHRLGLAIGQKNAPGLTPALISDMDFAITEGCAQDGWCSAMSPYIAAGKPVFAAEYTDRPLDVADVCAQSASLGLSTIIKDRDLTATRRGCPE</sequence>
<keyword evidence="2" id="KW-0378">Hydrolase</keyword>
<dbReference type="EMBL" id="FNZQ01000006">
    <property type="protein sequence ID" value="SEL57841.1"/>
    <property type="molecule type" value="Genomic_DNA"/>
</dbReference>
<dbReference type="STRING" id="188906.SAMN04488526_3025"/>
<dbReference type="PANTHER" id="PTHR35273:SF2">
    <property type="entry name" value="ALPHA-GALACTOSIDASE"/>
    <property type="match status" value="1"/>
</dbReference>
<dbReference type="Proteomes" id="UP000199283">
    <property type="component" value="Unassembled WGS sequence"/>
</dbReference>
<name>A0A1H7RC92_9RHOB</name>
<dbReference type="InterPro" id="IPR017853">
    <property type="entry name" value="GH"/>
</dbReference>
<organism evidence="2 3">
    <name type="scientific">Jannaschia helgolandensis</name>
    <dbReference type="NCBI Taxonomy" id="188906"/>
    <lineage>
        <taxon>Bacteria</taxon>
        <taxon>Pseudomonadati</taxon>
        <taxon>Pseudomonadota</taxon>
        <taxon>Alphaproteobacteria</taxon>
        <taxon>Rhodobacterales</taxon>
        <taxon>Roseobacteraceae</taxon>
        <taxon>Jannaschia</taxon>
    </lineage>
</organism>